<evidence type="ECO:0000256" key="3">
    <source>
        <dbReference type="ARBA" id="ARBA00047645"/>
    </source>
</evidence>
<feature type="active site" evidence="4">
    <location>
        <position position="38"/>
    </location>
</feature>
<keyword evidence="4 5" id="KW-0378">Hydrolase</keyword>
<evidence type="ECO:0000256" key="5">
    <source>
        <dbReference type="RuleBase" id="RU000553"/>
    </source>
</evidence>
<dbReference type="EC" id="3.6.1.7" evidence="2 4"/>
<evidence type="ECO:0000256" key="6">
    <source>
        <dbReference type="RuleBase" id="RU004168"/>
    </source>
</evidence>
<dbReference type="InterPro" id="IPR001792">
    <property type="entry name" value="Acylphosphatase-like_dom"/>
</dbReference>
<comment type="catalytic activity">
    <reaction evidence="3 4 5">
        <text>an acyl phosphate + H2O = a carboxylate + phosphate + H(+)</text>
        <dbReference type="Rhea" id="RHEA:14965"/>
        <dbReference type="ChEBI" id="CHEBI:15377"/>
        <dbReference type="ChEBI" id="CHEBI:15378"/>
        <dbReference type="ChEBI" id="CHEBI:29067"/>
        <dbReference type="ChEBI" id="CHEBI:43474"/>
        <dbReference type="ChEBI" id="CHEBI:59918"/>
        <dbReference type="EC" id="3.6.1.7"/>
    </reaction>
</comment>
<evidence type="ECO:0000256" key="2">
    <source>
        <dbReference type="ARBA" id="ARBA00012150"/>
    </source>
</evidence>
<dbReference type="PROSITE" id="PS00150">
    <property type="entry name" value="ACYLPHOSPHATASE_1"/>
    <property type="match status" value="1"/>
</dbReference>
<dbReference type="PANTHER" id="PTHR47268:SF4">
    <property type="entry name" value="ACYLPHOSPHATASE"/>
    <property type="match status" value="1"/>
</dbReference>
<evidence type="ECO:0000313" key="9">
    <source>
        <dbReference type="Proteomes" id="UP000807825"/>
    </source>
</evidence>
<evidence type="ECO:0000256" key="1">
    <source>
        <dbReference type="ARBA" id="ARBA00005614"/>
    </source>
</evidence>
<protein>
    <recommendedName>
        <fullName evidence="2 4">Acylphosphatase</fullName>
        <ecNumber evidence="2 4">3.6.1.7</ecNumber>
    </recommendedName>
</protein>
<feature type="active site" evidence="4">
    <location>
        <position position="20"/>
    </location>
</feature>
<evidence type="ECO:0000259" key="7">
    <source>
        <dbReference type="PROSITE" id="PS51160"/>
    </source>
</evidence>
<dbReference type="PRINTS" id="PR00112">
    <property type="entry name" value="ACYLPHPHTASE"/>
</dbReference>
<comment type="caution">
    <text evidence="8">The sequence shown here is derived from an EMBL/GenBank/DDBJ whole genome shotgun (WGS) entry which is preliminary data.</text>
</comment>
<evidence type="ECO:0000256" key="4">
    <source>
        <dbReference type="PROSITE-ProRule" id="PRU00520"/>
    </source>
</evidence>
<dbReference type="Gene3D" id="3.30.70.100">
    <property type="match status" value="1"/>
</dbReference>
<dbReference type="GO" id="GO:0003998">
    <property type="term" value="F:acylphosphatase activity"/>
    <property type="evidence" value="ECO:0007669"/>
    <property type="project" value="UniProtKB-EC"/>
</dbReference>
<evidence type="ECO:0000313" key="8">
    <source>
        <dbReference type="EMBL" id="MBI5251398.1"/>
    </source>
</evidence>
<dbReference type="InterPro" id="IPR020456">
    <property type="entry name" value="Acylphosphatase"/>
</dbReference>
<dbReference type="Proteomes" id="UP000807825">
    <property type="component" value="Unassembled WGS sequence"/>
</dbReference>
<dbReference type="AlphaFoldDB" id="A0A9D6Z1S6"/>
<feature type="domain" description="Acylphosphatase-like" evidence="7">
    <location>
        <begin position="5"/>
        <end position="92"/>
    </location>
</feature>
<dbReference type="SUPFAM" id="SSF54975">
    <property type="entry name" value="Acylphosphatase/BLUF domain-like"/>
    <property type="match status" value="1"/>
</dbReference>
<comment type="similarity">
    <text evidence="1 6">Belongs to the acylphosphatase family.</text>
</comment>
<organism evidence="8 9">
    <name type="scientific">Desulfomonile tiedjei</name>
    <dbReference type="NCBI Taxonomy" id="2358"/>
    <lineage>
        <taxon>Bacteria</taxon>
        <taxon>Pseudomonadati</taxon>
        <taxon>Thermodesulfobacteriota</taxon>
        <taxon>Desulfomonilia</taxon>
        <taxon>Desulfomonilales</taxon>
        <taxon>Desulfomonilaceae</taxon>
        <taxon>Desulfomonile</taxon>
    </lineage>
</organism>
<dbReference type="PROSITE" id="PS00151">
    <property type="entry name" value="ACYLPHOSPHATASE_2"/>
    <property type="match status" value="1"/>
</dbReference>
<dbReference type="InterPro" id="IPR036046">
    <property type="entry name" value="Acylphosphatase-like_dom_sf"/>
</dbReference>
<sequence>MGVIRRRVVISGLVQGVSFRYHTRSKARQLGALGWVRNLPDGRVEAVFEGDENEVSAMIDWCSKGPAYSRVESLKIYEEPPTGDFMDFEITYTGGTHWSQG</sequence>
<dbReference type="EMBL" id="JACRDE010000470">
    <property type="protein sequence ID" value="MBI5251398.1"/>
    <property type="molecule type" value="Genomic_DNA"/>
</dbReference>
<gene>
    <name evidence="8" type="ORF">HY912_18070</name>
</gene>
<dbReference type="InterPro" id="IPR017968">
    <property type="entry name" value="Acylphosphatase_CS"/>
</dbReference>
<reference evidence="8" key="1">
    <citation type="submission" date="2020-07" db="EMBL/GenBank/DDBJ databases">
        <title>Huge and variable diversity of episymbiotic CPR bacteria and DPANN archaea in groundwater ecosystems.</title>
        <authorList>
            <person name="He C.Y."/>
            <person name="Keren R."/>
            <person name="Whittaker M."/>
            <person name="Farag I.F."/>
            <person name="Doudna J."/>
            <person name="Cate J.H.D."/>
            <person name="Banfield J.F."/>
        </authorList>
    </citation>
    <scope>NUCLEOTIDE SEQUENCE</scope>
    <source>
        <strain evidence="8">NC_groundwater_1664_Pr3_B-0.1um_52_9</strain>
    </source>
</reference>
<dbReference type="PROSITE" id="PS51160">
    <property type="entry name" value="ACYLPHOSPHATASE_3"/>
    <property type="match status" value="1"/>
</dbReference>
<proteinExistence type="inferred from homology"/>
<accession>A0A9D6Z1S6</accession>
<dbReference type="PANTHER" id="PTHR47268">
    <property type="entry name" value="ACYLPHOSPHATASE"/>
    <property type="match status" value="1"/>
</dbReference>
<name>A0A9D6Z1S6_9BACT</name>
<dbReference type="Pfam" id="PF00708">
    <property type="entry name" value="Acylphosphatase"/>
    <property type="match status" value="1"/>
</dbReference>